<reference evidence="5" key="1">
    <citation type="submission" date="2013-05" db="EMBL/GenBank/DDBJ databases">
        <authorList>
            <person name="Harkins D.M."/>
            <person name="Durkin A.S."/>
            <person name="Brinkac L.M."/>
            <person name="Haft D.H."/>
            <person name="Selengut J.D."/>
            <person name="Sanka R."/>
            <person name="DePew J."/>
            <person name="Purushe J."/>
            <person name="Hartskeerl R.A."/>
            <person name="Ahmed A."/>
            <person name="van der Linden H."/>
            <person name="Goris M.G.A."/>
            <person name="Vinetz J.M."/>
            <person name="Sutton G.G."/>
            <person name="Nierman W.C."/>
            <person name="Fouts D.E."/>
        </authorList>
    </citation>
    <scope>NUCLEOTIDE SEQUENCE [LARGE SCALE GENOMIC DNA]</scope>
    <source>
        <strain evidence="5">L 60</strain>
    </source>
</reference>
<evidence type="ECO:0000313" key="6">
    <source>
        <dbReference type="Proteomes" id="UP000018747"/>
    </source>
</evidence>
<dbReference type="Proteomes" id="UP000018747">
    <property type="component" value="Unassembled WGS sequence"/>
</dbReference>
<evidence type="ECO:0000256" key="1">
    <source>
        <dbReference type="ARBA" id="ARBA00010605"/>
    </source>
</evidence>
<organism evidence="5 6">
    <name type="scientific">Leptospira alexanderi serovar Manhao 3 str. L 60</name>
    <dbReference type="NCBI Taxonomy" id="1049759"/>
    <lineage>
        <taxon>Bacteria</taxon>
        <taxon>Pseudomonadati</taxon>
        <taxon>Spirochaetota</taxon>
        <taxon>Spirochaetia</taxon>
        <taxon>Leptospirales</taxon>
        <taxon>Leptospiraceae</taxon>
        <taxon>Leptospira</taxon>
    </lineage>
</organism>
<evidence type="ECO:0000256" key="3">
    <source>
        <dbReference type="ARBA" id="ARBA00023274"/>
    </source>
</evidence>
<keyword evidence="3" id="KW-0687">Ribonucleoprotein</keyword>
<dbReference type="GO" id="GO:1990904">
    <property type="term" value="C:ribonucleoprotein complex"/>
    <property type="evidence" value="ECO:0007669"/>
    <property type="project" value="UniProtKB-KW"/>
</dbReference>
<evidence type="ECO:0000256" key="2">
    <source>
        <dbReference type="ARBA" id="ARBA00022980"/>
    </source>
</evidence>
<dbReference type="EMBL" id="AHMT02000052">
    <property type="protein sequence ID" value="EQA61286.1"/>
    <property type="molecule type" value="Genomic_DNA"/>
</dbReference>
<keyword evidence="2 5" id="KW-0689">Ribosomal protein</keyword>
<comment type="similarity">
    <text evidence="1">Belongs to the bacterial ribosomal protein bL9 family.</text>
</comment>
<comment type="caution">
    <text evidence="5">The sequence shown here is derived from an EMBL/GenBank/DDBJ whole genome shotgun (WGS) entry which is preliminary data.</text>
</comment>
<dbReference type="GO" id="GO:0005840">
    <property type="term" value="C:ribosome"/>
    <property type="evidence" value="ECO:0007669"/>
    <property type="project" value="UniProtKB-KW"/>
</dbReference>
<evidence type="ECO:0000259" key="4">
    <source>
        <dbReference type="Pfam" id="PF01281"/>
    </source>
</evidence>
<accession>V6HVB1</accession>
<dbReference type="Pfam" id="PF01281">
    <property type="entry name" value="Ribosomal_L9_N"/>
    <property type="match status" value="1"/>
</dbReference>
<keyword evidence="6" id="KW-1185">Reference proteome</keyword>
<proteinExistence type="inferred from homology"/>
<evidence type="ECO:0000313" key="5">
    <source>
        <dbReference type="EMBL" id="EQA61286.1"/>
    </source>
</evidence>
<dbReference type="InterPro" id="IPR020070">
    <property type="entry name" value="Ribosomal_bL9_N"/>
</dbReference>
<protein>
    <submittedName>
        <fullName evidence="5">Ribosomal protein L9, N-terminal domain protein</fullName>
    </submittedName>
</protein>
<dbReference type="Gene3D" id="3.40.5.10">
    <property type="entry name" value="Ribosomal protein L9, N-terminal domain"/>
    <property type="match status" value="1"/>
</dbReference>
<name>V6HVB1_9LEPT</name>
<dbReference type="InterPro" id="IPR009027">
    <property type="entry name" value="Ribosomal_bL9/RNase_H1_N"/>
</dbReference>
<dbReference type="SUPFAM" id="SSF55658">
    <property type="entry name" value="L9 N-domain-like"/>
    <property type="match status" value="1"/>
</dbReference>
<dbReference type="InterPro" id="IPR036935">
    <property type="entry name" value="Ribosomal_bL9_N_sf"/>
</dbReference>
<sequence length="55" mass="6270">MRVILQKDVINLGDAGDLKEVADGYARNFLFPNDLQSVPTKEIPKPLFIKRNWAN</sequence>
<gene>
    <name evidence="5" type="ORF">LEP1GSC062_1441</name>
</gene>
<feature type="domain" description="Ribosomal protein L9" evidence="4">
    <location>
        <begin position="1"/>
        <end position="35"/>
    </location>
</feature>
<dbReference type="AlphaFoldDB" id="V6HVB1"/>